<sequence length="117" mass="13686">MALFKRKRDEDETGWTVGEPFGDGMDHRWRVRMDKMDSAVIADHRPVLEAAAGKKGQALPDYLSWVSHLPEDELHYWRDRIIDGVATEEEAVLYNAWLDVRCVLRENQLRIPGQPWR</sequence>
<name>A0ABT7A195_9ACTN</name>
<dbReference type="Proteomes" id="UP001214441">
    <property type="component" value="Unassembled WGS sequence"/>
</dbReference>
<evidence type="ECO:0000313" key="1">
    <source>
        <dbReference type="EMBL" id="MDJ1135089.1"/>
    </source>
</evidence>
<protein>
    <submittedName>
        <fullName evidence="1">Uncharacterized protein</fullName>
    </submittedName>
</protein>
<reference evidence="1 2" key="1">
    <citation type="submission" date="2023-05" db="EMBL/GenBank/DDBJ databases">
        <title>Streptantibioticus silvisoli sp. nov., acidotolerant actinomycetes 1 from pine litter.</title>
        <authorList>
            <person name="Swiecimska M."/>
            <person name="Golinska P."/>
            <person name="Sangal V."/>
            <person name="Wachnowicz B."/>
            <person name="Goodfellow M."/>
        </authorList>
    </citation>
    <scope>NUCLEOTIDE SEQUENCE [LARGE SCALE GENOMIC DNA]</scope>
    <source>
        <strain evidence="1 2">DSM 42109</strain>
    </source>
</reference>
<keyword evidence="2" id="KW-1185">Reference proteome</keyword>
<dbReference type="EMBL" id="JANCPR020000026">
    <property type="protein sequence ID" value="MDJ1135089.1"/>
    <property type="molecule type" value="Genomic_DNA"/>
</dbReference>
<evidence type="ECO:0000313" key="2">
    <source>
        <dbReference type="Proteomes" id="UP001214441"/>
    </source>
</evidence>
<proteinExistence type="predicted"/>
<dbReference type="RefSeq" id="WP_274043299.1">
    <property type="nucleotide sequence ID" value="NZ_JANCPR020000026.1"/>
</dbReference>
<comment type="caution">
    <text evidence="1">The sequence shown here is derived from an EMBL/GenBank/DDBJ whole genome shotgun (WGS) entry which is preliminary data.</text>
</comment>
<organism evidence="1 2">
    <name type="scientific">Streptomyces iconiensis</name>
    <dbReference type="NCBI Taxonomy" id="1384038"/>
    <lineage>
        <taxon>Bacteria</taxon>
        <taxon>Bacillati</taxon>
        <taxon>Actinomycetota</taxon>
        <taxon>Actinomycetes</taxon>
        <taxon>Kitasatosporales</taxon>
        <taxon>Streptomycetaceae</taxon>
        <taxon>Streptomyces</taxon>
    </lineage>
</organism>
<gene>
    <name evidence="1" type="ORF">NMN56_024635</name>
</gene>
<accession>A0ABT7A195</accession>